<dbReference type="EMBL" id="NIDE01000005">
    <property type="protein sequence ID" value="OWK42015.1"/>
    <property type="molecule type" value="Genomic_DNA"/>
</dbReference>
<accession>A0A225E041</accession>
<keyword evidence="2" id="KW-1185">Reference proteome</keyword>
<dbReference type="Proteomes" id="UP000214646">
    <property type="component" value="Unassembled WGS sequence"/>
</dbReference>
<sequence length="38" mass="3906">MTCLGDHLGFRTNRTSAKSCSGSGDSATALVSFDEGIL</sequence>
<reference evidence="2" key="1">
    <citation type="submission" date="2017-06" db="EMBL/GenBank/DDBJ databases">
        <title>Genome analysis of Fimbriiglobus ruber SP5, the first member of the order Planctomycetales with confirmed chitinolytic capability.</title>
        <authorList>
            <person name="Ravin N.V."/>
            <person name="Rakitin A.L."/>
            <person name="Ivanova A.A."/>
            <person name="Beletsky A.V."/>
            <person name="Kulichevskaya I.S."/>
            <person name="Mardanov A.V."/>
            <person name="Dedysh S.N."/>
        </authorList>
    </citation>
    <scope>NUCLEOTIDE SEQUENCE [LARGE SCALE GENOMIC DNA]</scope>
    <source>
        <strain evidence="2">SP5</strain>
    </source>
</reference>
<proteinExistence type="predicted"/>
<evidence type="ECO:0000313" key="2">
    <source>
        <dbReference type="Proteomes" id="UP000214646"/>
    </source>
</evidence>
<gene>
    <name evidence="1" type="ORF">FRUB_04093</name>
</gene>
<evidence type="ECO:0000313" key="1">
    <source>
        <dbReference type="EMBL" id="OWK42015.1"/>
    </source>
</evidence>
<organism evidence="1 2">
    <name type="scientific">Fimbriiglobus ruber</name>
    <dbReference type="NCBI Taxonomy" id="1908690"/>
    <lineage>
        <taxon>Bacteria</taxon>
        <taxon>Pseudomonadati</taxon>
        <taxon>Planctomycetota</taxon>
        <taxon>Planctomycetia</taxon>
        <taxon>Gemmatales</taxon>
        <taxon>Gemmataceae</taxon>
        <taxon>Fimbriiglobus</taxon>
    </lineage>
</organism>
<name>A0A225E041_9BACT</name>
<comment type="caution">
    <text evidence="1">The sequence shown here is derived from an EMBL/GenBank/DDBJ whole genome shotgun (WGS) entry which is preliminary data.</text>
</comment>
<dbReference type="AlphaFoldDB" id="A0A225E041"/>
<protein>
    <submittedName>
        <fullName evidence="1">Uncharacterized protein</fullName>
    </submittedName>
</protein>